<evidence type="ECO:0000259" key="2">
    <source>
        <dbReference type="Pfam" id="PF24879"/>
    </source>
</evidence>
<dbReference type="Pfam" id="PF24879">
    <property type="entry name" value="DUF7737"/>
    <property type="match status" value="1"/>
</dbReference>
<dbReference type="EMBL" id="CADCWE010000114">
    <property type="protein sequence ID" value="CAA9540279.1"/>
    <property type="molecule type" value="Genomic_DNA"/>
</dbReference>
<feature type="domain" description="DUF7737" evidence="2">
    <location>
        <begin position="738"/>
        <end position="844"/>
    </location>
</feature>
<reference evidence="3" key="1">
    <citation type="submission" date="2020-02" db="EMBL/GenBank/DDBJ databases">
        <authorList>
            <person name="Meier V. D."/>
        </authorList>
    </citation>
    <scope>NUCLEOTIDE SEQUENCE</scope>
    <source>
        <strain evidence="3">AVDCRST_MAG73</strain>
    </source>
</reference>
<organism evidence="3">
    <name type="scientific">uncultured Thermomicrobiales bacterium</name>
    <dbReference type="NCBI Taxonomy" id="1645740"/>
    <lineage>
        <taxon>Bacteria</taxon>
        <taxon>Pseudomonadati</taxon>
        <taxon>Thermomicrobiota</taxon>
        <taxon>Thermomicrobia</taxon>
        <taxon>Thermomicrobiales</taxon>
        <taxon>environmental samples</taxon>
    </lineage>
</organism>
<accession>A0A6J4U6E1</accession>
<dbReference type="InterPro" id="IPR056639">
    <property type="entry name" value="DUF7737"/>
</dbReference>
<sequence>MAILARLKRAVAGVTRTEPASADPERAAAAAMLDDYLRDARALEGYWNGAKASAFAAGRTILEADPQCQVAVVRAAAAASRRIAARRPGTKAVGHDRHALEALLTALARRRLPYSDTDVEDLLGILATHADVWSWSFPSAAILGAVARSDAARTLTPASRASLTRLRALGAAQPAGRRLGPSLDGIDALLGVVKPAEEIVDERDDWGRHARAALAAMDGAERDAWRGVLDHAVKATGATPSGTWRKTAGERVAAVGADRFAATAMAWLELLGQPSAKSGYRDGGGIDVPSVVVAERNGDVLKGLAWSCAEVGTPAVARALGAAAEACFKKVPGVGARSLKVGNACLWALGEIPGTEGAIQLLRLRHRVTFPPARKAIEAAVERAALRTGMNRDDLDDLAVPTYDLVDGRRRVPFGDFAAEIVVSGVNRVELRWFGADGTARRTEPATVKRDFADERKALKATIGDLNAMLPAQRDRIERLLLGERTWALADWRERYLDHPLLSTLARPLIWRFADGDRVVLGAWRDGQIVDADDRGLGDLSPETRVGLWHPVGSDPAAVGAWQRWLEGHGIVQPFKQAHREVYVLTEAERRTVTYSNRFAGHLLRQHQFLALCQARGWRYRLQGGFDDSNTPTIALPAHGLTVEYWVAPVTEGDESMTGSGTSFLISTDQVRFVRTEDREPAPLAEVPPLVLTELLRDVDLFVGVASVGNDPTWADAGPERYRHYWTAFAFGDLSATAETRRAVLDRLLPRLAIAERCALEERFLVVRGDRRTYKIHLGSGNILMEPNHQYLCIVPARGAAVSDPSSGVFLPFEGDAQLGVILSKAFLLAADTAITDPTILRQLNR</sequence>
<dbReference type="AlphaFoldDB" id="A0A6J4U6E1"/>
<dbReference type="Pfam" id="PF13569">
    <property type="entry name" value="DUF4132"/>
    <property type="match status" value="1"/>
</dbReference>
<feature type="domain" description="DUF4132" evidence="1">
    <location>
        <begin position="438"/>
        <end position="618"/>
    </location>
</feature>
<proteinExistence type="predicted"/>
<evidence type="ECO:0000259" key="1">
    <source>
        <dbReference type="Pfam" id="PF13569"/>
    </source>
</evidence>
<dbReference type="InterPro" id="IPR025406">
    <property type="entry name" value="DUF4132"/>
</dbReference>
<protein>
    <submittedName>
        <fullName evidence="3">Uncharacterized protein</fullName>
    </submittedName>
</protein>
<name>A0A6J4U6E1_9BACT</name>
<gene>
    <name evidence="3" type="ORF">AVDCRST_MAG73-1865</name>
</gene>
<evidence type="ECO:0000313" key="3">
    <source>
        <dbReference type="EMBL" id="CAA9540279.1"/>
    </source>
</evidence>